<evidence type="ECO:0000256" key="3">
    <source>
        <dbReference type="ARBA" id="ARBA00023125"/>
    </source>
</evidence>
<dbReference type="InterPro" id="IPR001699">
    <property type="entry name" value="TF_T-box"/>
</dbReference>
<comment type="caution">
    <text evidence="9">The sequence shown here is derived from an EMBL/GenBank/DDBJ whole genome shotgun (WGS) entry which is preliminary data.</text>
</comment>
<dbReference type="EMBL" id="VCAZ01000065">
    <property type="protein sequence ID" value="TSO25186.1"/>
    <property type="molecule type" value="Genomic_DNA"/>
</dbReference>
<keyword evidence="4" id="KW-0804">Transcription</keyword>
<evidence type="ECO:0000259" key="8">
    <source>
        <dbReference type="PROSITE" id="PS50252"/>
    </source>
</evidence>
<evidence type="ECO:0000256" key="7">
    <source>
        <dbReference type="SAM" id="MobiDB-lite"/>
    </source>
</evidence>
<dbReference type="InterPro" id="IPR036960">
    <property type="entry name" value="T-box_sf"/>
</dbReference>
<dbReference type="Proteomes" id="UP000319801">
    <property type="component" value="Unassembled WGS sequence"/>
</dbReference>
<dbReference type="GO" id="GO:0000785">
    <property type="term" value="C:chromatin"/>
    <property type="evidence" value="ECO:0007669"/>
    <property type="project" value="TreeGrafter"/>
</dbReference>
<proteinExistence type="predicted"/>
<dbReference type="SUPFAM" id="SSF49417">
    <property type="entry name" value="p53-like transcription factors"/>
    <property type="match status" value="1"/>
</dbReference>
<dbReference type="Gene3D" id="2.60.40.820">
    <property type="entry name" value="Transcription factor, T-box"/>
    <property type="match status" value="1"/>
</dbReference>
<feature type="compositionally biased region" description="Polar residues" evidence="7">
    <location>
        <begin position="2016"/>
        <end position="2031"/>
    </location>
</feature>
<feature type="compositionally biased region" description="Polar residues" evidence="7">
    <location>
        <begin position="421"/>
        <end position="443"/>
    </location>
</feature>
<keyword evidence="2" id="KW-0805">Transcription regulation</keyword>
<feature type="compositionally biased region" description="Polar residues" evidence="7">
    <location>
        <begin position="682"/>
        <end position="696"/>
    </location>
</feature>
<comment type="caution">
    <text evidence="6">Lacks conserved residue(s) required for the propagation of feature annotation.</text>
</comment>
<dbReference type="GO" id="GO:0045893">
    <property type="term" value="P:positive regulation of DNA-templated transcription"/>
    <property type="evidence" value="ECO:0007669"/>
    <property type="project" value="InterPro"/>
</dbReference>
<evidence type="ECO:0000313" key="10">
    <source>
        <dbReference type="Proteomes" id="UP000319801"/>
    </source>
</evidence>
<feature type="region of interest" description="Disordered" evidence="7">
    <location>
        <begin position="378"/>
        <end position="443"/>
    </location>
</feature>
<feature type="compositionally biased region" description="Basic residues" evidence="7">
    <location>
        <begin position="2253"/>
        <end position="2275"/>
    </location>
</feature>
<dbReference type="PRINTS" id="PR00937">
    <property type="entry name" value="TBOX"/>
</dbReference>
<evidence type="ECO:0000256" key="4">
    <source>
        <dbReference type="ARBA" id="ARBA00023163"/>
    </source>
</evidence>
<dbReference type="CDD" id="cd20195">
    <property type="entry name" value="T-box_MGA-like"/>
    <property type="match status" value="1"/>
</dbReference>
<feature type="compositionally biased region" description="Pro residues" evidence="7">
    <location>
        <begin position="720"/>
        <end position="736"/>
    </location>
</feature>
<dbReference type="PROSITE" id="PS01264">
    <property type="entry name" value="TBOX_2"/>
    <property type="match status" value="1"/>
</dbReference>
<feature type="compositionally biased region" description="Basic and acidic residues" evidence="7">
    <location>
        <begin position="2470"/>
        <end position="2484"/>
    </location>
</feature>
<dbReference type="InterPro" id="IPR036638">
    <property type="entry name" value="HLH_DNA-bd_sf"/>
</dbReference>
<evidence type="ECO:0000313" key="9">
    <source>
        <dbReference type="EMBL" id="TSO25186.1"/>
    </source>
</evidence>
<protein>
    <submittedName>
        <fullName evidence="9">MAX gene-associated protein</fullName>
    </submittedName>
</protein>
<feature type="region of interest" description="Disordered" evidence="7">
    <location>
        <begin position="2241"/>
        <end position="2330"/>
    </location>
</feature>
<feature type="compositionally biased region" description="Acidic residues" evidence="7">
    <location>
        <begin position="2045"/>
        <end position="2054"/>
    </location>
</feature>
<feature type="domain" description="T-box" evidence="8">
    <location>
        <begin position="103"/>
        <end position="283"/>
    </location>
</feature>
<accession>A0A556U967</accession>
<keyword evidence="10" id="KW-1185">Reference proteome</keyword>
<feature type="compositionally biased region" description="Polar residues" evidence="7">
    <location>
        <begin position="2285"/>
        <end position="2300"/>
    </location>
</feature>
<dbReference type="InterPro" id="IPR032060">
    <property type="entry name" value="MGA_dom"/>
</dbReference>
<keyword evidence="5 6" id="KW-0539">Nucleus</keyword>
<dbReference type="InterPro" id="IPR046360">
    <property type="entry name" value="T-box_DNA-bd"/>
</dbReference>
<feature type="region of interest" description="Disordered" evidence="7">
    <location>
        <begin position="332"/>
        <end position="359"/>
    </location>
</feature>
<name>A0A556U967_BAGYA</name>
<reference evidence="9 10" key="1">
    <citation type="journal article" date="2019" name="Genome Biol. Evol.">
        <title>Whole-Genome Sequencing of the Giant Devil Catfish, Bagarius yarrelli.</title>
        <authorList>
            <person name="Jiang W."/>
            <person name="Lv Y."/>
            <person name="Cheng L."/>
            <person name="Yang K."/>
            <person name="Chao B."/>
            <person name="Wang X."/>
            <person name="Li Y."/>
            <person name="Pan X."/>
            <person name="You X."/>
            <person name="Zhang Y."/>
            <person name="Yang J."/>
            <person name="Li J."/>
            <person name="Zhang X."/>
            <person name="Liu S."/>
            <person name="Sun C."/>
            <person name="Yang J."/>
            <person name="Shi Q."/>
        </authorList>
    </citation>
    <scope>NUCLEOTIDE SEQUENCE [LARGE SCALE GENOMIC DNA]</scope>
    <source>
        <strain evidence="9">JWS20170419001</strain>
        <tissue evidence="9">Muscle</tissue>
    </source>
</reference>
<feature type="region of interest" description="Disordered" evidence="7">
    <location>
        <begin position="1079"/>
        <end position="1201"/>
    </location>
</feature>
<dbReference type="GO" id="GO:0046983">
    <property type="term" value="F:protein dimerization activity"/>
    <property type="evidence" value="ECO:0007669"/>
    <property type="project" value="InterPro"/>
</dbReference>
<dbReference type="Pfam" id="PF00907">
    <property type="entry name" value="T-box"/>
    <property type="match status" value="1"/>
</dbReference>
<dbReference type="Pfam" id="PF16059">
    <property type="entry name" value="MGA_dom"/>
    <property type="match status" value="1"/>
</dbReference>
<feature type="compositionally biased region" description="Polar residues" evidence="7">
    <location>
        <begin position="2319"/>
        <end position="2330"/>
    </location>
</feature>
<gene>
    <name evidence="9" type="ORF">Baya_8809</name>
</gene>
<dbReference type="SMART" id="SM00425">
    <property type="entry name" value="TBOX"/>
    <property type="match status" value="1"/>
</dbReference>
<dbReference type="GO" id="GO:0009653">
    <property type="term" value="P:anatomical structure morphogenesis"/>
    <property type="evidence" value="ECO:0007669"/>
    <property type="project" value="UniProtKB-ARBA"/>
</dbReference>
<feature type="compositionally biased region" description="Basic and acidic residues" evidence="7">
    <location>
        <begin position="1104"/>
        <end position="1113"/>
    </location>
</feature>
<keyword evidence="3 6" id="KW-0238">DNA-binding</keyword>
<dbReference type="GO" id="GO:0000981">
    <property type="term" value="F:DNA-binding transcription factor activity, RNA polymerase II-specific"/>
    <property type="evidence" value="ECO:0007669"/>
    <property type="project" value="TreeGrafter"/>
</dbReference>
<feature type="region of interest" description="Disordered" evidence="7">
    <location>
        <begin position="2661"/>
        <end position="2690"/>
    </location>
</feature>
<evidence type="ECO:0000256" key="1">
    <source>
        <dbReference type="ARBA" id="ARBA00004123"/>
    </source>
</evidence>
<feature type="region of interest" description="Disordered" evidence="7">
    <location>
        <begin position="682"/>
        <end position="750"/>
    </location>
</feature>
<dbReference type="InterPro" id="IPR008967">
    <property type="entry name" value="p53-like_TF_DNA-bd_sf"/>
</dbReference>
<evidence type="ECO:0000256" key="2">
    <source>
        <dbReference type="ARBA" id="ARBA00023015"/>
    </source>
</evidence>
<feature type="region of interest" description="Disordered" evidence="7">
    <location>
        <begin position="2014"/>
        <end position="2124"/>
    </location>
</feature>
<feature type="region of interest" description="Disordered" evidence="7">
    <location>
        <begin position="1895"/>
        <end position="1920"/>
    </location>
</feature>
<dbReference type="FunFam" id="2.60.40.820:FF:000009">
    <property type="entry name" value="MAX gene-associated protein isoform X1"/>
    <property type="match status" value="1"/>
</dbReference>
<sequence length="2690" mass="293917">MAIPNNHAIMVLRQEDTATSTVPQTSACSLFVVVNQLHPAGGGQDKQTVLAMETNPLTKPTIGSCVASFNKVSSMSAMAATNTSNQLCNLPAESTCKGITVTLDNNNMWNEFFRCQTEMILTKQGRRMFPCCRFRISGLEPFQRYTLVMDMQPVDSYRYKWCDRRWETNGKADPHVLSSFVHPDSPATGFNWMQFPVSFYKLKLTNNPLDREGYIIINSMHRYIPRLHIIPADKAVEDIQLDGPDVVTFSFSQTEFFAVTAYQNLSITQLKIDYNPFAKGFRDDSNNPRCCKPKSVSYTEKAENESRSSTEVSALSNLKSLFAKMNASEKVGDPKTVSCEGPGRVETEGSSSSIKRPWPGGLSDLIKGAHVKVKRISLEKIPNGGSQQINNDSPSTKEKDSTSENVLIPDVTMEVKEMVSFSKNTDSSTQKNTSESFSANNIQNKVTTSTTSLNENMSAVLSETTTLMDEKLRSEKTLESVVKPLDRGEVKKKRAEPVPLPLLALFLQQLKSKTRPTRLKTKPKACSLPSEYDISVAEDLASSTVTLSPSPNKQLNLQPMASPTSQTITASSLTCSVVNADEVTVSIPDSAIDSITASAVGNACDTLQLPTPKTVSAATTSVFAHEDTPNTTLLDTTTDNKTVSVTSDNTFSDCLVSCDPEAFPATTPDAPNNNLVHSSATIDKSSTKLSNNSCSFPSPGPVSEADPQSPFSDNNNQSVPSPPYVSAPSSPDPFPPSMFHNRPIPPRKTLDPFPPCLSLSRQRPLLDIAKPLPRTFFKPPARKPGPIVGVKSEENSPVVSHDADIPMKIKRPIRTTKVKKSNVKPKKSKKSKLTENKEVMEGPIPVPLQPNLEEVEGQLFVSFMSKKALEIHLGDKAEEKDLQTTPQNIGSKVSNEHKSIDVLETDLLRDLKNMKYRQVIHPVLQAVGLKLNLLDVTLSIDLQYLGVCLPIPPPILPLEGSSGSCSSQVHYISRTGKTTDITKIKGWREKFSTRSSPVSGATTALDTGQKNLSAFCSDMLDEYLESEGKFIDERAASFSQAVVSPVAYQLPTKSTSYVRTLDSVLKKQTLPVAVTLDKTSETSRKTALNLKSKKAAAGVKQGLKKSDKKKENPVSRTDSNSEGSSSKKSKKSNTPKSISTVLPADPGLSESKKSSKIKTKKGSKNSQHSVQTAENSVGALVSPVRQTSSSPGSNLPMGRSSGLPKTLVKLRDVEDGAVWEGENRTFITMERAAIALSCLVTAEGTIGGGPSTVIKRRAPPCLNDFCRLGCVCASLIHERRQHHCGKPHCMLGCDCLRRKVVLLKNKDTDLLSGPDAAPEPALHVKTLWVKQNDTDSEQLYIPAVASPLSSSPVSKDPQKDLENFLHSSPKRRAIKAECPPDVAPHDSLQEMEEGELRPLTQSGPTKRLEIVSKCKWATECSMNVVLRTVCERMAQDRLTDIFWIGKYQVQPTSKNTMGTDEGSIITYKVVISQPDPEESEEKKKEKRIKQLEAQLIETIGKSEVKGLPLLSQVTPAGLLRAEKKPSGAQGQIMVNGKLYPQAKLELGQMGALHPANRLAAYITGRICVSKKPDVKTNTTVTKPSNTASTNTASVAMTTVTNTLSSPVTLDKPTVLSKQLLVQMLAVAKKPVGTGFVQVELDCRNSQQQKTASGGRVQVQSTVKNVIISPSPMLTGFSEISASSNLSSITRIVSQASPASGTTDCSIHVVTAVSASETTAPEKAFLFSTTGSNVALSSSGVRLMQPSSSTPPVIPGQKMVMFKAANPANRLFRLVPLGQFKALNSNILVHPQQSNFVRFPSPKPVPLSNPQTFTTVTSPAPATQNQNLAPVYSIPTNTVTTSSTSTIFAKPVTPLSGSKTLLLCNKPNTVKIIPVLLKDDSTGTKFVPQKVSEKPQILKNPNISSSTSFTQSPSGGHPTNQDLQLTSQSCIIHNPDPQILDNTLNTGHVTAKKPLEEDSQRSKMLPENVVFTDHSYTFEMNKANTLSEKPVDVSKDCSDPANFTYHMLLKELEQAEGQGTSDTETGDESTPGSDVVEVELNSDYSELTEDSDMYNDTDSSQSSEEESDQKDKKKQGSKMKDLKDDDEIVDIETFEEGTEKKPTPPIQYDRNPSSDEENEDNNLLKVRKRKDEKKRRIVLSNCFYNLQKTLNMETIRVPKKMLLSKALKEIHFLTKQRDHLVKTWDKMRQKRAFYIEMASQLSGKNYVSITQKLDEIIAKQKALESKDQNGYSSELKVSVCENSQRTKNTQQKKTGGKANHRSISKQKCLRFQKPKNVKTNPEETAANPSQPDKPPNTQSLPQLPKSHSHASSLREKTGASILSHSKPQTLTEEQVIASPVIPVMESMTPCNQIFTISNPFQPIDASSLGERHSTTPGVAAVSISIPTISRPVSVENPLPISQSQAINLTKSSESTPDDTSVPEISSAAFLVQSEKLPEESCNSTDGKAQNDFVDKVALVEEKKLPAFVPNKTEHDSEIRIEDNPKNQEGGQENIPNLEQDDHLMSLLDELVFLNQVSESPEEASSFTEEGDELTELLTNKETDLDRDDERSLSPLFLKLDEDLITSPTSKDEEVDDIPPKVDDLVKVIFGFESPSICSDLETVPAASDNGTRVSVCNVKHDAPTPPPLLQMKTGLCATTDSQKEQVHLSWRPMPKLAPLGLKTQETGPPKLISSHAPKLDTNLPSLHNAHV</sequence>
<dbReference type="PANTHER" id="PTHR11267:SF32">
    <property type="entry name" value="MAX GENE-ASSOCIATED PROTEIN"/>
    <property type="match status" value="1"/>
</dbReference>
<dbReference type="InterPro" id="IPR018186">
    <property type="entry name" value="TF_T-box_CS"/>
</dbReference>
<feature type="region of interest" description="Disordered" evidence="7">
    <location>
        <begin position="2470"/>
        <end position="2493"/>
    </location>
</feature>
<dbReference type="OrthoDB" id="6119313at2759"/>
<comment type="subcellular location">
    <subcellularLocation>
        <location evidence="1 6">Nucleus</location>
    </subcellularLocation>
</comment>
<dbReference type="GO" id="GO:0000978">
    <property type="term" value="F:RNA polymerase II cis-regulatory region sequence-specific DNA binding"/>
    <property type="evidence" value="ECO:0007669"/>
    <property type="project" value="InterPro"/>
</dbReference>
<dbReference type="SUPFAM" id="SSF47459">
    <property type="entry name" value="HLH, helix-loop-helix DNA-binding domain"/>
    <property type="match status" value="1"/>
</dbReference>
<dbReference type="GO" id="GO:0001708">
    <property type="term" value="P:cell fate specification"/>
    <property type="evidence" value="ECO:0007669"/>
    <property type="project" value="TreeGrafter"/>
</dbReference>
<feature type="region of interest" description="Disordered" evidence="7">
    <location>
        <begin position="817"/>
        <end position="836"/>
    </location>
</feature>
<dbReference type="GO" id="GO:0060429">
    <property type="term" value="P:epithelium development"/>
    <property type="evidence" value="ECO:0007669"/>
    <property type="project" value="UniProtKB-ARBA"/>
</dbReference>
<feature type="compositionally biased region" description="Acidic residues" evidence="7">
    <location>
        <begin position="2083"/>
        <end position="2095"/>
    </location>
</feature>
<feature type="compositionally biased region" description="Low complexity" evidence="7">
    <location>
        <begin position="1903"/>
        <end position="1913"/>
    </location>
</feature>
<evidence type="ECO:0000256" key="5">
    <source>
        <dbReference type="ARBA" id="ARBA00023242"/>
    </source>
</evidence>
<organism evidence="9 10">
    <name type="scientific">Bagarius yarrelli</name>
    <name type="common">Goonch</name>
    <name type="synonym">Bagrus yarrelli</name>
    <dbReference type="NCBI Taxonomy" id="175774"/>
    <lineage>
        <taxon>Eukaryota</taxon>
        <taxon>Metazoa</taxon>
        <taxon>Chordata</taxon>
        <taxon>Craniata</taxon>
        <taxon>Vertebrata</taxon>
        <taxon>Euteleostomi</taxon>
        <taxon>Actinopterygii</taxon>
        <taxon>Neopterygii</taxon>
        <taxon>Teleostei</taxon>
        <taxon>Ostariophysi</taxon>
        <taxon>Siluriformes</taxon>
        <taxon>Sisoridae</taxon>
        <taxon>Sisorinae</taxon>
        <taxon>Bagarius</taxon>
    </lineage>
</organism>
<feature type="compositionally biased region" description="Basic residues" evidence="7">
    <location>
        <begin position="1154"/>
        <end position="1163"/>
    </location>
</feature>
<feature type="compositionally biased region" description="Basic residues" evidence="7">
    <location>
        <begin position="817"/>
        <end position="831"/>
    </location>
</feature>
<feature type="compositionally biased region" description="Polar residues" evidence="7">
    <location>
        <begin position="1184"/>
        <end position="1193"/>
    </location>
</feature>
<dbReference type="PANTHER" id="PTHR11267">
    <property type="entry name" value="T-BOX PROTEIN-RELATED"/>
    <property type="match status" value="1"/>
</dbReference>
<dbReference type="PROSITE" id="PS50252">
    <property type="entry name" value="TBOX_3"/>
    <property type="match status" value="1"/>
</dbReference>
<evidence type="ECO:0000256" key="6">
    <source>
        <dbReference type="PROSITE-ProRule" id="PRU00201"/>
    </source>
</evidence>
<feature type="compositionally biased region" description="Polar residues" evidence="7">
    <location>
        <begin position="384"/>
        <end position="394"/>
    </location>
</feature>
<dbReference type="GO" id="GO:0005634">
    <property type="term" value="C:nucleus"/>
    <property type="evidence" value="ECO:0007669"/>
    <property type="project" value="UniProtKB-SubCell"/>
</dbReference>